<proteinExistence type="predicted"/>
<evidence type="ECO:0000313" key="2">
    <source>
        <dbReference type="EMBL" id="GJA39834.1"/>
    </source>
</evidence>
<organism evidence="2 4">
    <name type="scientific">Aeromonas caviae</name>
    <name type="common">Aeromonas punctata</name>
    <dbReference type="NCBI Taxonomy" id="648"/>
    <lineage>
        <taxon>Bacteria</taxon>
        <taxon>Pseudomonadati</taxon>
        <taxon>Pseudomonadota</taxon>
        <taxon>Gammaproteobacteria</taxon>
        <taxon>Aeromonadales</taxon>
        <taxon>Aeromonadaceae</taxon>
        <taxon>Aeromonas</taxon>
    </lineage>
</organism>
<protein>
    <submittedName>
        <fullName evidence="3">HDIG domain-containing protein</fullName>
    </submittedName>
</protein>
<evidence type="ECO:0000313" key="3">
    <source>
        <dbReference type="EMBL" id="MDX7721840.1"/>
    </source>
</evidence>
<reference evidence="2" key="1">
    <citation type="submission" date="2021-07" db="EMBL/GenBank/DDBJ databases">
        <title>Draft genome sequence of carbapenem-resistant Aeromonas spp. in Japan.</title>
        <authorList>
            <person name="Maehana S."/>
            <person name="Suzuki M."/>
            <person name="Kitasato H."/>
        </authorList>
    </citation>
    <scope>NUCLEOTIDE SEQUENCE</scope>
    <source>
        <strain evidence="2">KAM343</strain>
    </source>
</reference>
<dbReference type="InterPro" id="IPR006675">
    <property type="entry name" value="HDIG_dom"/>
</dbReference>
<comment type="caution">
    <text evidence="2">The sequence shown here is derived from an EMBL/GenBank/DDBJ whole genome shotgun (WGS) entry which is preliminary data.</text>
</comment>
<sequence>MKQLCWLTRIERSGHLPITVCELLYGNEPIQALVTADTASRYPYESGLVEISYETNQQGLIIIDALVAVPAMISYELYSNAISRLNKGRLPLLTRFVGLLGFITDPCLHRFVSYWSTHPEQFNAFITMPASYQDHHAFPHGLLVHSLEVAELAYSNALRLHHPTKECQLALVAGLFHDLGKIYSQTEAGIHSYQTGAHECLNFALLAAPMEELAREDWDCHRMLSSMLAPYSKHRSEQYAIEGILRNADHNSCQSARSHMLFEDKPAHFRFIKHGNRMLRRLPT</sequence>
<dbReference type="NCBIfam" id="TIGR00277">
    <property type="entry name" value="HDIG"/>
    <property type="match status" value="1"/>
</dbReference>
<dbReference type="AlphaFoldDB" id="A0AAV4YFW4"/>
<reference evidence="3" key="2">
    <citation type="submission" date="2023-11" db="EMBL/GenBank/DDBJ databases">
        <title>WGS of Aeromonas in Northern Israel.</title>
        <authorList>
            <person name="Hershko Y."/>
        </authorList>
    </citation>
    <scope>NUCLEOTIDE SEQUENCE</scope>
    <source>
        <strain evidence="3">77416</strain>
    </source>
</reference>
<evidence type="ECO:0000313" key="4">
    <source>
        <dbReference type="Proteomes" id="UP000886939"/>
    </source>
</evidence>
<dbReference type="EMBL" id="BPNI01000006">
    <property type="protein sequence ID" value="GJA39834.1"/>
    <property type="molecule type" value="Genomic_DNA"/>
</dbReference>
<gene>
    <name evidence="2" type="ORF">KAM343_06300</name>
    <name evidence="3" type="ORF">SJS77_15420</name>
</gene>
<feature type="domain" description="HD" evidence="1">
    <location>
        <begin position="144"/>
        <end position="186"/>
    </location>
</feature>
<name>A0AAV4YFW4_AERCA</name>
<dbReference type="Gene3D" id="1.10.3210.40">
    <property type="match status" value="1"/>
</dbReference>
<dbReference type="InterPro" id="IPR003607">
    <property type="entry name" value="HD/PDEase_dom"/>
</dbReference>
<evidence type="ECO:0000259" key="1">
    <source>
        <dbReference type="Pfam" id="PF01966"/>
    </source>
</evidence>
<dbReference type="Pfam" id="PF01966">
    <property type="entry name" value="HD"/>
    <property type="match status" value="1"/>
</dbReference>
<dbReference type="RefSeq" id="WP_223915686.1">
    <property type="nucleotide sequence ID" value="NZ_BPNB01000016.1"/>
</dbReference>
<dbReference type="SUPFAM" id="SSF109604">
    <property type="entry name" value="HD-domain/PDEase-like"/>
    <property type="match status" value="1"/>
</dbReference>
<dbReference type="EMBL" id="JAWZVU010000100">
    <property type="protein sequence ID" value="MDX7721840.1"/>
    <property type="molecule type" value="Genomic_DNA"/>
</dbReference>
<dbReference type="CDD" id="cd00077">
    <property type="entry name" value="HDc"/>
    <property type="match status" value="1"/>
</dbReference>
<dbReference type="InterPro" id="IPR006674">
    <property type="entry name" value="HD_domain"/>
</dbReference>
<accession>A0AAV4YFW4</accession>
<dbReference type="Proteomes" id="UP001277183">
    <property type="component" value="Unassembled WGS sequence"/>
</dbReference>
<dbReference type="Proteomes" id="UP000886939">
    <property type="component" value="Unassembled WGS sequence"/>
</dbReference>